<dbReference type="EMBL" id="OZ020100">
    <property type="protein sequence ID" value="CAK9273466.1"/>
    <property type="molecule type" value="Genomic_DNA"/>
</dbReference>
<reference evidence="2" key="1">
    <citation type="submission" date="2024-02" db="EMBL/GenBank/DDBJ databases">
        <authorList>
            <consortium name="ELIXIR-Norway"/>
            <consortium name="Elixir Norway"/>
        </authorList>
    </citation>
    <scope>NUCLEOTIDE SEQUENCE</scope>
</reference>
<keyword evidence="3" id="KW-1185">Reference proteome</keyword>
<dbReference type="Proteomes" id="UP001497444">
    <property type="component" value="Chromosome 5"/>
</dbReference>
<gene>
    <name evidence="2" type="ORF">CSSPJE1EN1_LOCUS18944</name>
</gene>
<organism evidence="2 3">
    <name type="scientific">Sphagnum jensenii</name>
    <dbReference type="NCBI Taxonomy" id="128206"/>
    <lineage>
        <taxon>Eukaryota</taxon>
        <taxon>Viridiplantae</taxon>
        <taxon>Streptophyta</taxon>
        <taxon>Embryophyta</taxon>
        <taxon>Bryophyta</taxon>
        <taxon>Sphagnophytina</taxon>
        <taxon>Sphagnopsida</taxon>
        <taxon>Sphagnales</taxon>
        <taxon>Sphagnaceae</taxon>
        <taxon>Sphagnum</taxon>
    </lineage>
</organism>
<name>A0ABP0X4X0_9BRYO</name>
<evidence type="ECO:0000313" key="2">
    <source>
        <dbReference type="EMBL" id="CAK9273466.1"/>
    </source>
</evidence>
<feature type="compositionally biased region" description="Low complexity" evidence="1">
    <location>
        <begin position="88"/>
        <end position="102"/>
    </location>
</feature>
<proteinExistence type="predicted"/>
<feature type="region of interest" description="Disordered" evidence="1">
    <location>
        <begin position="78"/>
        <end position="103"/>
    </location>
</feature>
<accession>A0ABP0X4X0</accession>
<sequence length="225" mass="24257">MSVWQVNLARSGICGPPCSLTKSFPACQPTVQLLNLRREADVDGYPDSISAEMEWISAGGGEVELWLTASTAFVPSASLGSDSKTQASSPSSLDSPLDEGSSNVPEAVAANKLADERLANTLWDLTNILEVNAAIGVGLPTLATFFLSGFKPLLEVLSFLLENRSLPDIMARESLYSERAEDMLSETLVRVDNEHDATRKNLNFIGDLEDAFDIVQASLEHLQIG</sequence>
<protein>
    <submittedName>
        <fullName evidence="2">Uncharacterized protein</fullName>
    </submittedName>
</protein>
<feature type="compositionally biased region" description="Polar residues" evidence="1">
    <location>
        <begin position="78"/>
        <end position="87"/>
    </location>
</feature>
<evidence type="ECO:0000313" key="3">
    <source>
        <dbReference type="Proteomes" id="UP001497444"/>
    </source>
</evidence>
<evidence type="ECO:0000256" key="1">
    <source>
        <dbReference type="SAM" id="MobiDB-lite"/>
    </source>
</evidence>